<organism evidence="1 2">
    <name type="scientific">Aspergillus wentii DTO 134E9</name>
    <dbReference type="NCBI Taxonomy" id="1073089"/>
    <lineage>
        <taxon>Eukaryota</taxon>
        <taxon>Fungi</taxon>
        <taxon>Dikarya</taxon>
        <taxon>Ascomycota</taxon>
        <taxon>Pezizomycotina</taxon>
        <taxon>Eurotiomycetes</taxon>
        <taxon>Eurotiomycetidae</taxon>
        <taxon>Eurotiales</taxon>
        <taxon>Aspergillaceae</taxon>
        <taxon>Aspergillus</taxon>
        <taxon>Aspergillus subgen. Cremei</taxon>
    </lineage>
</organism>
<dbReference type="VEuPathDB" id="FungiDB:ASPWEDRAFT_690763"/>
<dbReference type="EMBL" id="KV878216">
    <property type="protein sequence ID" value="OJJ31366.1"/>
    <property type="molecule type" value="Genomic_DNA"/>
</dbReference>
<name>A0A1L9R8X3_ASPWE</name>
<protein>
    <submittedName>
        <fullName evidence="1">Uncharacterized protein</fullName>
    </submittedName>
</protein>
<dbReference type="OrthoDB" id="245563at2759"/>
<dbReference type="Proteomes" id="UP000184383">
    <property type="component" value="Unassembled WGS sequence"/>
</dbReference>
<proteinExistence type="predicted"/>
<keyword evidence="2" id="KW-1185">Reference proteome</keyword>
<dbReference type="RefSeq" id="XP_040685043.1">
    <property type="nucleotide sequence ID" value="XM_040839013.1"/>
</dbReference>
<accession>A0A1L9R8X3</accession>
<dbReference type="GeneID" id="63754861"/>
<dbReference type="AlphaFoldDB" id="A0A1L9R8X3"/>
<evidence type="ECO:0000313" key="2">
    <source>
        <dbReference type="Proteomes" id="UP000184383"/>
    </source>
</evidence>
<reference evidence="2" key="1">
    <citation type="journal article" date="2017" name="Genome Biol.">
        <title>Comparative genomics reveals high biological diversity and specific adaptations in the industrially and medically important fungal genus Aspergillus.</title>
        <authorList>
            <person name="de Vries R.P."/>
            <person name="Riley R."/>
            <person name="Wiebenga A."/>
            <person name="Aguilar-Osorio G."/>
            <person name="Amillis S."/>
            <person name="Uchima C.A."/>
            <person name="Anderluh G."/>
            <person name="Asadollahi M."/>
            <person name="Askin M."/>
            <person name="Barry K."/>
            <person name="Battaglia E."/>
            <person name="Bayram O."/>
            <person name="Benocci T."/>
            <person name="Braus-Stromeyer S.A."/>
            <person name="Caldana C."/>
            <person name="Canovas D."/>
            <person name="Cerqueira G.C."/>
            <person name="Chen F."/>
            <person name="Chen W."/>
            <person name="Choi C."/>
            <person name="Clum A."/>
            <person name="Dos Santos R.A."/>
            <person name="Damasio A.R."/>
            <person name="Diallinas G."/>
            <person name="Emri T."/>
            <person name="Fekete E."/>
            <person name="Flipphi M."/>
            <person name="Freyberg S."/>
            <person name="Gallo A."/>
            <person name="Gournas C."/>
            <person name="Habgood R."/>
            <person name="Hainaut M."/>
            <person name="Harispe M.L."/>
            <person name="Henrissat B."/>
            <person name="Hilden K.S."/>
            <person name="Hope R."/>
            <person name="Hossain A."/>
            <person name="Karabika E."/>
            <person name="Karaffa L."/>
            <person name="Karanyi Z."/>
            <person name="Krasevec N."/>
            <person name="Kuo A."/>
            <person name="Kusch H."/>
            <person name="LaButti K."/>
            <person name="Lagendijk E.L."/>
            <person name="Lapidus A."/>
            <person name="Levasseur A."/>
            <person name="Lindquist E."/>
            <person name="Lipzen A."/>
            <person name="Logrieco A.F."/>
            <person name="MacCabe A."/>
            <person name="Maekelae M.R."/>
            <person name="Malavazi I."/>
            <person name="Melin P."/>
            <person name="Meyer V."/>
            <person name="Mielnichuk N."/>
            <person name="Miskei M."/>
            <person name="Molnar A.P."/>
            <person name="Mule G."/>
            <person name="Ngan C.Y."/>
            <person name="Orejas M."/>
            <person name="Orosz E."/>
            <person name="Ouedraogo J.P."/>
            <person name="Overkamp K.M."/>
            <person name="Park H.-S."/>
            <person name="Perrone G."/>
            <person name="Piumi F."/>
            <person name="Punt P.J."/>
            <person name="Ram A.F."/>
            <person name="Ramon A."/>
            <person name="Rauscher S."/>
            <person name="Record E."/>
            <person name="Riano-Pachon D.M."/>
            <person name="Robert V."/>
            <person name="Roehrig J."/>
            <person name="Ruller R."/>
            <person name="Salamov A."/>
            <person name="Salih N.S."/>
            <person name="Samson R.A."/>
            <person name="Sandor E."/>
            <person name="Sanguinetti M."/>
            <person name="Schuetze T."/>
            <person name="Sepcic K."/>
            <person name="Shelest E."/>
            <person name="Sherlock G."/>
            <person name="Sophianopoulou V."/>
            <person name="Squina F.M."/>
            <person name="Sun H."/>
            <person name="Susca A."/>
            <person name="Todd R.B."/>
            <person name="Tsang A."/>
            <person name="Unkles S.E."/>
            <person name="van de Wiele N."/>
            <person name="van Rossen-Uffink D."/>
            <person name="Oliveira J.V."/>
            <person name="Vesth T.C."/>
            <person name="Visser J."/>
            <person name="Yu J.-H."/>
            <person name="Zhou M."/>
            <person name="Andersen M.R."/>
            <person name="Archer D.B."/>
            <person name="Baker S.E."/>
            <person name="Benoit I."/>
            <person name="Brakhage A.A."/>
            <person name="Braus G.H."/>
            <person name="Fischer R."/>
            <person name="Frisvad J.C."/>
            <person name="Goldman G.H."/>
            <person name="Houbraken J."/>
            <person name="Oakley B."/>
            <person name="Pocsi I."/>
            <person name="Scazzocchio C."/>
            <person name="Seiboth B."/>
            <person name="vanKuyk P.A."/>
            <person name="Wortman J."/>
            <person name="Dyer P.S."/>
            <person name="Grigoriev I.V."/>
        </authorList>
    </citation>
    <scope>NUCLEOTIDE SEQUENCE [LARGE SCALE GENOMIC DNA]</scope>
    <source>
        <strain evidence="2">DTO 134E9</strain>
    </source>
</reference>
<gene>
    <name evidence="1" type="ORF">ASPWEDRAFT_690763</name>
</gene>
<sequence>MHRFTIHSPSPISNTEGSRSFILPLSIDANCSPGRRCWPEVFDPAHFNSEGIEVPRDDMVFLACPGSEMCLHCGRHAAHIDCLVIAVDGACSSSGKDGARSAIGVLRGYGNALNTAL</sequence>
<evidence type="ECO:0000313" key="1">
    <source>
        <dbReference type="EMBL" id="OJJ31366.1"/>
    </source>
</evidence>